<reference evidence="15 16" key="1">
    <citation type="submission" date="2017-09" db="EMBL/GenBank/DDBJ databases">
        <title>WGS assembly of Aquilegia coerulea Goldsmith.</title>
        <authorList>
            <person name="Hodges S."/>
            <person name="Kramer E."/>
            <person name="Nordborg M."/>
            <person name="Tomkins J."/>
            <person name="Borevitz J."/>
            <person name="Derieg N."/>
            <person name="Yan J."/>
            <person name="Mihaltcheva S."/>
            <person name="Hayes R.D."/>
            <person name="Rokhsar D."/>
        </authorList>
    </citation>
    <scope>NUCLEOTIDE SEQUENCE [LARGE SCALE GENOMIC DNA]</scope>
    <source>
        <strain evidence="16">cv. Goldsmith</strain>
    </source>
</reference>
<protein>
    <recommendedName>
        <fullName evidence="14">Protein kinase domain-containing protein</fullName>
    </recommendedName>
</protein>
<dbReference type="InterPro" id="IPR008271">
    <property type="entry name" value="Ser/Thr_kinase_AS"/>
</dbReference>
<dbReference type="Pfam" id="PF13947">
    <property type="entry name" value="GUB_WAK_bind"/>
    <property type="match status" value="1"/>
</dbReference>
<evidence type="ECO:0000256" key="4">
    <source>
        <dbReference type="ARBA" id="ARBA00022692"/>
    </source>
</evidence>
<dbReference type="Pfam" id="PF14380">
    <property type="entry name" value="WAK_assoc"/>
    <property type="match status" value="1"/>
</dbReference>
<feature type="binding site" evidence="12">
    <location>
        <position position="363"/>
    </location>
    <ligand>
        <name>ATP</name>
        <dbReference type="ChEBI" id="CHEBI:30616"/>
    </ligand>
</feature>
<dbReference type="InterPro" id="IPR000719">
    <property type="entry name" value="Prot_kinase_dom"/>
</dbReference>
<feature type="signal peptide" evidence="13">
    <location>
        <begin position="1"/>
        <end position="23"/>
    </location>
</feature>
<dbReference type="InterPro" id="IPR025287">
    <property type="entry name" value="WAK_GUB"/>
</dbReference>
<dbReference type="FunFam" id="1.10.510.10:FF:000590">
    <property type="entry name" value="PR5-like receptor kinase"/>
    <property type="match status" value="1"/>
</dbReference>
<evidence type="ECO:0000256" key="11">
    <source>
        <dbReference type="ARBA" id="ARBA00023180"/>
    </source>
</evidence>
<dbReference type="SMART" id="SM00220">
    <property type="entry name" value="S_TKc"/>
    <property type="match status" value="1"/>
</dbReference>
<dbReference type="InterPro" id="IPR045874">
    <property type="entry name" value="LRK10/LRL21-25-like"/>
</dbReference>
<dbReference type="GO" id="GO:0030247">
    <property type="term" value="F:polysaccharide binding"/>
    <property type="evidence" value="ECO:0007669"/>
    <property type="project" value="InterPro"/>
</dbReference>
<keyword evidence="5 13" id="KW-0732">Signal</keyword>
<feature type="chain" id="PRO_5013942219" description="Protein kinase domain-containing protein" evidence="13">
    <location>
        <begin position="24"/>
        <end position="642"/>
    </location>
</feature>
<evidence type="ECO:0000313" key="15">
    <source>
        <dbReference type="EMBL" id="PIA51570.1"/>
    </source>
</evidence>
<gene>
    <name evidence="15" type="ORF">AQUCO_01100433v1</name>
</gene>
<dbReference type="InterPro" id="IPR032872">
    <property type="entry name" value="WAK_assoc_C"/>
</dbReference>
<dbReference type="InParanoid" id="A0A2G5E746"/>
<keyword evidence="9" id="KW-1133">Transmembrane helix</keyword>
<dbReference type="PANTHER" id="PTHR27009">
    <property type="entry name" value="RUST RESISTANCE KINASE LR10-RELATED"/>
    <property type="match status" value="1"/>
</dbReference>
<comment type="subcellular location">
    <subcellularLocation>
        <location evidence="1">Membrane</location>
        <topology evidence="1">Single-pass type I membrane protein</topology>
    </subcellularLocation>
</comment>
<dbReference type="Gene3D" id="3.30.200.20">
    <property type="entry name" value="Phosphorylase Kinase, domain 1"/>
    <property type="match status" value="1"/>
</dbReference>
<dbReference type="GO" id="GO:0016020">
    <property type="term" value="C:membrane"/>
    <property type="evidence" value="ECO:0007669"/>
    <property type="project" value="UniProtKB-SubCell"/>
</dbReference>
<keyword evidence="6 12" id="KW-0547">Nucleotide-binding</keyword>
<evidence type="ECO:0000256" key="10">
    <source>
        <dbReference type="ARBA" id="ARBA00023136"/>
    </source>
</evidence>
<keyword evidence="10" id="KW-0472">Membrane</keyword>
<dbReference type="AlphaFoldDB" id="A0A2G5E746"/>
<dbReference type="InterPro" id="IPR011009">
    <property type="entry name" value="Kinase-like_dom_sf"/>
</dbReference>
<dbReference type="PROSITE" id="PS00107">
    <property type="entry name" value="PROTEIN_KINASE_ATP"/>
    <property type="match status" value="1"/>
</dbReference>
<evidence type="ECO:0000256" key="2">
    <source>
        <dbReference type="ARBA" id="ARBA00022527"/>
    </source>
</evidence>
<dbReference type="InterPro" id="IPR017441">
    <property type="entry name" value="Protein_kinase_ATP_BS"/>
</dbReference>
<sequence>MYSLLPLVTFIITFASNRMLSFAASSVPATVSSAPSTTISSNSSYICPPAFTCPNGLIVDYPFGPQGLDYCGYPGFRVNCTDGKPVISISNHLYYVVSFHYFRQVLSVVGLDVVGQVCPRPVYNLTYIRPPTTLFLMNDYNMTIFYNCSVYPSDVLHIPCLEFNNTKRSFAFSGNITFPEFSQYQNCEKKTVLPYANNNGIFSDSNYSSTLQLGFQLGWSVPLNCLQCEKSGGKCWVNKAGDVGCICGDKLVVDGFCYHGSSFGSKVIIGVLSGVGGVLLILLFVYRKSLSSLLNPISHWSYLIKRPTTVDVFLERYGCLALQRYTYADIKKMTNFFKDTLGQGAYGSVFKGKLPDGRLVAVKVLNKSKGNGEDFINEVASIGKTNHVNVVSLLGFCNNGSKRALIYEFMPNGSLERFIYNENRSSTTGPSLGIKELNHIALGISRGLEYLHRGCNTSILHLDIKPHNILLDHDFNPKVSDFGLAKLCPTRESDVSMSGARGTMGYIAPEIYCRNFGGVSYKSDVYSYGMMVLEMIGGRKNIDATAENTSEIYFPHWIYNRIVKEISIPGSEEFFKEETTKRMVLVGLWCIQTHPINRPSMTKVVEMLEGSIEHLEMPPNPFADPSPTPFIDCLSMTLPSTS</sequence>
<evidence type="ECO:0000313" key="16">
    <source>
        <dbReference type="Proteomes" id="UP000230069"/>
    </source>
</evidence>
<feature type="domain" description="Protein kinase" evidence="14">
    <location>
        <begin position="335"/>
        <end position="617"/>
    </location>
</feature>
<evidence type="ECO:0000256" key="9">
    <source>
        <dbReference type="ARBA" id="ARBA00022989"/>
    </source>
</evidence>
<evidence type="ECO:0000256" key="1">
    <source>
        <dbReference type="ARBA" id="ARBA00004479"/>
    </source>
</evidence>
<proteinExistence type="predicted"/>
<dbReference type="PROSITE" id="PS50011">
    <property type="entry name" value="PROTEIN_KINASE_DOM"/>
    <property type="match status" value="1"/>
</dbReference>
<dbReference type="Proteomes" id="UP000230069">
    <property type="component" value="Unassembled WGS sequence"/>
</dbReference>
<evidence type="ECO:0000256" key="13">
    <source>
        <dbReference type="SAM" id="SignalP"/>
    </source>
</evidence>
<evidence type="ECO:0000256" key="3">
    <source>
        <dbReference type="ARBA" id="ARBA00022679"/>
    </source>
</evidence>
<keyword evidence="8 12" id="KW-0067">ATP-binding</keyword>
<evidence type="ECO:0000256" key="8">
    <source>
        <dbReference type="ARBA" id="ARBA00022840"/>
    </source>
</evidence>
<dbReference type="STRING" id="218851.A0A2G5E746"/>
<dbReference type="GO" id="GO:0005524">
    <property type="term" value="F:ATP binding"/>
    <property type="evidence" value="ECO:0007669"/>
    <property type="project" value="UniProtKB-UniRule"/>
</dbReference>
<dbReference type="Gene3D" id="1.10.510.10">
    <property type="entry name" value="Transferase(Phosphotransferase) domain 1"/>
    <property type="match status" value="1"/>
</dbReference>
<dbReference type="Pfam" id="PF00069">
    <property type="entry name" value="Pkinase"/>
    <property type="match status" value="1"/>
</dbReference>
<dbReference type="PROSITE" id="PS00108">
    <property type="entry name" value="PROTEIN_KINASE_ST"/>
    <property type="match status" value="1"/>
</dbReference>
<organism evidence="15 16">
    <name type="scientific">Aquilegia coerulea</name>
    <name type="common">Rocky mountain columbine</name>
    <dbReference type="NCBI Taxonomy" id="218851"/>
    <lineage>
        <taxon>Eukaryota</taxon>
        <taxon>Viridiplantae</taxon>
        <taxon>Streptophyta</taxon>
        <taxon>Embryophyta</taxon>
        <taxon>Tracheophyta</taxon>
        <taxon>Spermatophyta</taxon>
        <taxon>Magnoliopsida</taxon>
        <taxon>Ranunculales</taxon>
        <taxon>Ranunculaceae</taxon>
        <taxon>Thalictroideae</taxon>
        <taxon>Aquilegia</taxon>
    </lineage>
</organism>
<keyword evidence="11" id="KW-0325">Glycoprotein</keyword>
<keyword evidence="2" id="KW-0723">Serine/threonine-protein kinase</keyword>
<accession>A0A2G5E746</accession>
<dbReference type="FunFam" id="3.30.200.20:FF:000178">
    <property type="entry name" value="serine/threonine-protein kinase PBS1-like"/>
    <property type="match status" value="1"/>
</dbReference>
<evidence type="ECO:0000256" key="5">
    <source>
        <dbReference type="ARBA" id="ARBA00022729"/>
    </source>
</evidence>
<name>A0A2G5E746_AQUCA</name>
<dbReference type="EMBL" id="KZ305028">
    <property type="protein sequence ID" value="PIA51570.1"/>
    <property type="molecule type" value="Genomic_DNA"/>
</dbReference>
<dbReference type="SUPFAM" id="SSF56112">
    <property type="entry name" value="Protein kinase-like (PK-like)"/>
    <property type="match status" value="1"/>
</dbReference>
<evidence type="ECO:0000256" key="12">
    <source>
        <dbReference type="PROSITE-ProRule" id="PRU10141"/>
    </source>
</evidence>
<keyword evidence="3" id="KW-0808">Transferase</keyword>
<keyword evidence="16" id="KW-1185">Reference proteome</keyword>
<keyword evidence="4" id="KW-0812">Transmembrane</keyword>
<evidence type="ECO:0000256" key="7">
    <source>
        <dbReference type="ARBA" id="ARBA00022777"/>
    </source>
</evidence>
<evidence type="ECO:0000259" key="14">
    <source>
        <dbReference type="PROSITE" id="PS50011"/>
    </source>
</evidence>
<dbReference type="GO" id="GO:0004674">
    <property type="term" value="F:protein serine/threonine kinase activity"/>
    <property type="evidence" value="ECO:0007669"/>
    <property type="project" value="UniProtKB-KW"/>
</dbReference>
<keyword evidence="7" id="KW-0418">Kinase</keyword>
<evidence type="ECO:0000256" key="6">
    <source>
        <dbReference type="ARBA" id="ARBA00022741"/>
    </source>
</evidence>